<evidence type="ECO:0000256" key="19">
    <source>
        <dbReference type="PIRNR" id="PIRNR017184"/>
    </source>
</evidence>
<evidence type="ECO:0000256" key="10">
    <source>
        <dbReference type="ARBA" id="ARBA00023027"/>
    </source>
</evidence>
<feature type="binding site" evidence="18">
    <location>
        <position position="60"/>
    </location>
    <ligand>
        <name>K(+)</name>
        <dbReference type="ChEBI" id="CHEBI:29103"/>
    </ligand>
</feature>
<evidence type="ECO:0000313" key="23">
    <source>
        <dbReference type="Proteomes" id="UP000257323"/>
    </source>
</evidence>
<feature type="domain" description="YjeF C-terminal" evidence="20">
    <location>
        <begin position="231"/>
        <end position="517"/>
    </location>
</feature>
<feature type="binding site" evidence="17">
    <location>
        <begin position="428"/>
        <end position="432"/>
    </location>
    <ligand>
        <name>AMP</name>
        <dbReference type="ChEBI" id="CHEBI:456215"/>
    </ligand>
</feature>
<dbReference type="HAMAP" id="MF_01966">
    <property type="entry name" value="NADHX_epimerase"/>
    <property type="match status" value="1"/>
</dbReference>
<reference evidence="22 23" key="1">
    <citation type="submission" date="2018-08" db="EMBL/GenBank/DDBJ databases">
        <title>Genome analysis of the thermophilic bacterium of the candidate phylum Aminicenantes from deep subsurface aquifer revealed its physiology and ecological role.</title>
        <authorList>
            <person name="Kadnikov V.V."/>
            <person name="Mardanov A.V."/>
            <person name="Beletsky A.V."/>
            <person name="Karnachuk O.V."/>
            <person name="Ravin N.V."/>
        </authorList>
    </citation>
    <scope>NUCLEOTIDE SEQUENCE [LARGE SCALE GENOMIC DNA]</scope>
    <source>
        <strain evidence="22">BY38</strain>
    </source>
</reference>
<dbReference type="PROSITE" id="PS51383">
    <property type="entry name" value="YJEF_C_3"/>
    <property type="match status" value="1"/>
</dbReference>
<dbReference type="InterPro" id="IPR004443">
    <property type="entry name" value="YjeF_N_dom"/>
</dbReference>
<feature type="binding site" evidence="18">
    <location>
        <begin position="59"/>
        <end position="63"/>
    </location>
    <ligand>
        <name>(6S)-NADPHX</name>
        <dbReference type="ChEBI" id="CHEBI:64076"/>
    </ligand>
</feature>
<evidence type="ECO:0000256" key="8">
    <source>
        <dbReference type="ARBA" id="ARBA00022857"/>
    </source>
</evidence>
<evidence type="ECO:0000256" key="16">
    <source>
        <dbReference type="ARBA" id="ARBA00049209"/>
    </source>
</evidence>
<feature type="binding site" evidence="18">
    <location>
        <position position="131"/>
    </location>
    <ligand>
        <name>K(+)</name>
        <dbReference type="ChEBI" id="CHEBI:29103"/>
    </ligand>
</feature>
<keyword evidence="9 18" id="KW-0630">Potassium</keyword>
<evidence type="ECO:0000256" key="6">
    <source>
        <dbReference type="ARBA" id="ARBA00022741"/>
    </source>
</evidence>
<dbReference type="InterPro" id="IPR036652">
    <property type="entry name" value="YjeF_N_dom_sf"/>
</dbReference>
<evidence type="ECO:0000256" key="2">
    <source>
        <dbReference type="ARBA" id="ARBA00000909"/>
    </source>
</evidence>
<dbReference type="PANTHER" id="PTHR12592">
    <property type="entry name" value="ATP-DEPENDENT (S)-NAD(P)H-HYDRATE DEHYDRATASE FAMILY MEMBER"/>
    <property type="match status" value="1"/>
</dbReference>
<keyword evidence="7 17" id="KW-0067">ATP-binding</keyword>
<dbReference type="SUPFAM" id="SSF53613">
    <property type="entry name" value="Ribokinase-like"/>
    <property type="match status" value="1"/>
</dbReference>
<feature type="binding site" evidence="18">
    <location>
        <position position="164"/>
    </location>
    <ligand>
        <name>(6S)-NADPHX</name>
        <dbReference type="ChEBI" id="CHEBI:64076"/>
    </ligand>
</feature>
<feature type="binding site" evidence="17">
    <location>
        <position position="457"/>
    </location>
    <ligand>
        <name>AMP</name>
        <dbReference type="ChEBI" id="CHEBI:456215"/>
    </ligand>
</feature>
<dbReference type="SUPFAM" id="SSF64153">
    <property type="entry name" value="YjeF N-terminal domain-like"/>
    <property type="match status" value="1"/>
</dbReference>
<dbReference type="InterPro" id="IPR029056">
    <property type="entry name" value="Ribokinase-like"/>
</dbReference>
<dbReference type="EC" id="4.2.1.136" evidence="19"/>
<evidence type="ECO:0000256" key="12">
    <source>
        <dbReference type="ARBA" id="ARBA00023239"/>
    </source>
</evidence>
<gene>
    <name evidence="18" type="primary">nnrE</name>
    <name evidence="17" type="synonym">nnrD</name>
    <name evidence="22" type="ORF">OP8BY_0222</name>
</gene>
<dbReference type="EMBL" id="QUAH01000008">
    <property type="protein sequence ID" value="RFT15574.1"/>
    <property type="molecule type" value="Genomic_DNA"/>
</dbReference>
<dbReference type="Pfam" id="PF03853">
    <property type="entry name" value="YjeF_N"/>
    <property type="match status" value="1"/>
</dbReference>
<feature type="binding site" evidence="17">
    <location>
        <position position="266"/>
    </location>
    <ligand>
        <name>(6S)-NADPHX</name>
        <dbReference type="ChEBI" id="CHEBI:64076"/>
    </ligand>
</feature>
<dbReference type="GO" id="GO:0046496">
    <property type="term" value="P:nicotinamide nucleotide metabolic process"/>
    <property type="evidence" value="ECO:0007669"/>
    <property type="project" value="UniProtKB-UniRule"/>
</dbReference>
<comment type="cofactor">
    <cofactor evidence="17">
        <name>Mg(2+)</name>
        <dbReference type="ChEBI" id="CHEBI:18420"/>
    </cofactor>
</comment>
<protein>
    <recommendedName>
        <fullName evidence="19">Bifunctional NAD(P)H-hydrate repair enzyme</fullName>
    </recommendedName>
    <alternativeName>
        <fullName evidence="19">Nicotinamide nucleotide repair protein</fullName>
    </alternativeName>
    <domain>
        <recommendedName>
            <fullName evidence="19">ADP-dependent (S)-NAD(P)H-hydrate dehydratase</fullName>
            <ecNumber evidence="19">4.2.1.136</ecNumber>
        </recommendedName>
        <alternativeName>
            <fullName evidence="19">ADP-dependent NAD(P)HX dehydratase</fullName>
        </alternativeName>
    </domain>
    <domain>
        <recommendedName>
            <fullName evidence="19">NAD(P)H-hydrate epimerase</fullName>
            <ecNumber evidence="19">5.1.99.6</ecNumber>
        </recommendedName>
    </domain>
</protein>
<accession>A0A3E2BLK3</accession>
<dbReference type="PANTHER" id="PTHR12592:SF0">
    <property type="entry name" value="ATP-DEPENDENT (S)-NAD(P)H-HYDRATE DEHYDRATASE"/>
    <property type="match status" value="1"/>
</dbReference>
<dbReference type="GO" id="GO:0052856">
    <property type="term" value="F:NAD(P)HX epimerase activity"/>
    <property type="evidence" value="ECO:0007669"/>
    <property type="project" value="UniProtKB-UniRule"/>
</dbReference>
<feature type="binding site" evidence="17">
    <location>
        <position position="337"/>
    </location>
    <ligand>
        <name>(6S)-NADPHX</name>
        <dbReference type="ChEBI" id="CHEBI:64076"/>
    </ligand>
</feature>
<dbReference type="EC" id="5.1.99.6" evidence="19"/>
<feature type="binding site" evidence="17">
    <location>
        <position position="391"/>
    </location>
    <ligand>
        <name>(6S)-NADPHX</name>
        <dbReference type="ChEBI" id="CHEBI:64076"/>
    </ligand>
</feature>
<evidence type="ECO:0000256" key="17">
    <source>
        <dbReference type="HAMAP-Rule" id="MF_01965"/>
    </source>
</evidence>
<comment type="function">
    <text evidence="17">Catalyzes the dehydration of the S-form of NAD(P)HX at the expense of ADP, which is converted to AMP. Together with NAD(P)HX epimerase, which catalyzes the epimerization of the S- and R-forms, the enzyme allows the repair of both epimers of NAD(P)HX, a damaged form of NAD(P)H that is a result of enzymatic or heat-dependent hydration.</text>
</comment>
<dbReference type="Gene3D" id="3.40.1190.20">
    <property type="match status" value="1"/>
</dbReference>
<dbReference type="Proteomes" id="UP000257323">
    <property type="component" value="Unassembled WGS sequence"/>
</dbReference>
<comment type="similarity">
    <text evidence="4 19">In the C-terminal section; belongs to the NnrD/CARKD family.</text>
</comment>
<keyword evidence="10 17" id="KW-0520">NAD</keyword>
<keyword evidence="8 17" id="KW-0521">NADP</keyword>
<dbReference type="InterPro" id="IPR017953">
    <property type="entry name" value="Carbohydrate_kinase_pred_CS"/>
</dbReference>
<comment type="similarity">
    <text evidence="18">Belongs to the NnrE/AIBP family.</text>
</comment>
<evidence type="ECO:0000256" key="3">
    <source>
        <dbReference type="ARBA" id="ARBA00006001"/>
    </source>
</evidence>
<comment type="catalytic activity">
    <reaction evidence="16 17 19">
        <text>(6S)-NADPHX + ADP = AMP + phosphate + NADPH + H(+)</text>
        <dbReference type="Rhea" id="RHEA:32235"/>
        <dbReference type="ChEBI" id="CHEBI:15378"/>
        <dbReference type="ChEBI" id="CHEBI:43474"/>
        <dbReference type="ChEBI" id="CHEBI:57783"/>
        <dbReference type="ChEBI" id="CHEBI:64076"/>
        <dbReference type="ChEBI" id="CHEBI:456215"/>
        <dbReference type="ChEBI" id="CHEBI:456216"/>
        <dbReference type="EC" id="4.2.1.136"/>
    </reaction>
</comment>
<feature type="domain" description="YjeF N-terminal" evidence="21">
    <location>
        <begin position="9"/>
        <end position="221"/>
    </location>
</feature>
<comment type="function">
    <text evidence="18">Catalyzes the epimerization of the S- and R-forms of NAD(P)HX, a damaged form of NAD(P)H that is a result of enzymatic or heat-dependent hydration. This is a prerequisite for the S-specific NAD(P)H-hydrate dehydratase to allow the repair of both epimers of NAD(P)HX.</text>
</comment>
<comment type="similarity">
    <text evidence="3 19">In the N-terminal section; belongs to the NnrE/AIBP family.</text>
</comment>
<dbReference type="PROSITE" id="PS51385">
    <property type="entry name" value="YJEF_N"/>
    <property type="match status" value="1"/>
</dbReference>
<keyword evidence="12 17" id="KW-0456">Lyase</keyword>
<dbReference type="Pfam" id="PF01256">
    <property type="entry name" value="Carb_kinase"/>
    <property type="match status" value="1"/>
</dbReference>
<evidence type="ECO:0000256" key="4">
    <source>
        <dbReference type="ARBA" id="ARBA00009524"/>
    </source>
</evidence>
<evidence type="ECO:0000256" key="7">
    <source>
        <dbReference type="ARBA" id="ARBA00022840"/>
    </source>
</evidence>
<dbReference type="InterPro" id="IPR030677">
    <property type="entry name" value="Nnr"/>
</dbReference>
<comment type="catalytic activity">
    <reaction evidence="15 17 19">
        <text>(6S)-NADHX + ADP = AMP + phosphate + NADH + H(+)</text>
        <dbReference type="Rhea" id="RHEA:32223"/>
        <dbReference type="ChEBI" id="CHEBI:15378"/>
        <dbReference type="ChEBI" id="CHEBI:43474"/>
        <dbReference type="ChEBI" id="CHEBI:57945"/>
        <dbReference type="ChEBI" id="CHEBI:64074"/>
        <dbReference type="ChEBI" id="CHEBI:456215"/>
        <dbReference type="ChEBI" id="CHEBI:456216"/>
        <dbReference type="EC" id="4.2.1.136"/>
    </reaction>
</comment>
<evidence type="ECO:0000256" key="9">
    <source>
        <dbReference type="ARBA" id="ARBA00022958"/>
    </source>
</evidence>
<evidence type="ECO:0000256" key="5">
    <source>
        <dbReference type="ARBA" id="ARBA00022723"/>
    </source>
</evidence>
<dbReference type="InterPro" id="IPR000631">
    <property type="entry name" value="CARKD"/>
</dbReference>
<name>A0A3E2BLK3_9BACT</name>
<evidence type="ECO:0000259" key="20">
    <source>
        <dbReference type="PROSITE" id="PS51383"/>
    </source>
</evidence>
<dbReference type="PROSITE" id="PS01050">
    <property type="entry name" value="YJEF_C_2"/>
    <property type="match status" value="1"/>
</dbReference>
<dbReference type="GO" id="GO:0005524">
    <property type="term" value="F:ATP binding"/>
    <property type="evidence" value="ECO:0007669"/>
    <property type="project" value="UniProtKB-UniRule"/>
</dbReference>
<keyword evidence="5 18" id="KW-0479">Metal-binding</keyword>
<feature type="binding site" evidence="18">
    <location>
        <position position="146"/>
    </location>
    <ligand>
        <name>(6S)-NADPHX</name>
        <dbReference type="ChEBI" id="CHEBI:64076"/>
    </ligand>
</feature>
<evidence type="ECO:0000256" key="14">
    <source>
        <dbReference type="ARBA" id="ARBA00025153"/>
    </source>
</evidence>
<evidence type="ECO:0000256" key="15">
    <source>
        <dbReference type="ARBA" id="ARBA00048238"/>
    </source>
</evidence>
<evidence type="ECO:0000313" key="22">
    <source>
        <dbReference type="EMBL" id="RFT15574.1"/>
    </source>
</evidence>
<dbReference type="NCBIfam" id="TIGR00197">
    <property type="entry name" value="yjeF_nterm"/>
    <property type="match status" value="1"/>
</dbReference>
<comment type="subunit">
    <text evidence="17">Homotetramer.</text>
</comment>
<feature type="binding site" evidence="18">
    <location>
        <begin position="135"/>
        <end position="141"/>
    </location>
    <ligand>
        <name>(6S)-NADPHX</name>
        <dbReference type="ChEBI" id="CHEBI:64076"/>
    </ligand>
</feature>
<comment type="function">
    <text evidence="14 19">Bifunctional enzyme that catalyzes the epimerization of the S- and R-forms of NAD(P)HX and the dehydration of the S-form of NAD(P)HX at the expense of ADP, which is converted to AMP. This allows the repair of both epimers of NAD(P)HX, a damaged form of NAD(P)H that is a result of enzymatic or heat-dependent hydration.</text>
</comment>
<comment type="similarity">
    <text evidence="17">Belongs to the NnrD/CARKD family.</text>
</comment>
<dbReference type="Gene3D" id="3.40.50.10260">
    <property type="entry name" value="YjeF N-terminal domain"/>
    <property type="match status" value="1"/>
</dbReference>
<dbReference type="GO" id="GO:0046872">
    <property type="term" value="F:metal ion binding"/>
    <property type="evidence" value="ECO:0007669"/>
    <property type="project" value="UniProtKB-UniRule"/>
</dbReference>
<keyword evidence="6 17" id="KW-0547">Nucleotide-binding</keyword>
<evidence type="ECO:0000256" key="1">
    <source>
        <dbReference type="ARBA" id="ARBA00000013"/>
    </source>
</evidence>
<dbReference type="GO" id="GO:0110051">
    <property type="term" value="P:metabolite repair"/>
    <property type="evidence" value="ECO:0007669"/>
    <property type="project" value="TreeGrafter"/>
</dbReference>
<keyword evidence="11 18" id="KW-0413">Isomerase</keyword>
<proteinExistence type="inferred from homology"/>
<dbReference type="GO" id="GO:0052855">
    <property type="term" value="F:ADP-dependent NAD(P)H-hydrate dehydratase activity"/>
    <property type="evidence" value="ECO:0007669"/>
    <property type="project" value="UniProtKB-UniRule"/>
</dbReference>
<feature type="binding site" evidence="17">
    <location>
        <position position="458"/>
    </location>
    <ligand>
        <name>(6S)-NADPHX</name>
        <dbReference type="ChEBI" id="CHEBI:64076"/>
    </ligand>
</feature>
<dbReference type="HAMAP" id="MF_01965">
    <property type="entry name" value="NADHX_dehydratase"/>
    <property type="match status" value="1"/>
</dbReference>
<sequence length="528" mass="55547">MKILTAAQMREIDRIAIEEIGIPGPVLMENAGLQVAAVLRNELGVEAGMRVVVVAGKGNNGGDGLVVARHLHNQGVDCPVLLVGRISEVRGDAALNLEIARKIGLQVIEVGDEAAWKKARKILSETPIIVDALFGTGLSSPLQGLYARVVQDINDSGAFVVSIDIPSGLSSDTFELIGPCVRADLTVTLGAPKVAHFFPPAEDYVGDLVVADISLPPFLFERPGLNLELVELESLVPYFQPRKRDTHKGTYGHLLVIAGSRGKTGAAAMAGRAALKMGAGLVTVATAGSCLPVVARSMPELMTEPLAETDSGSISEEALGRVLELIKGKDALLVGPGLSTHPSTSAFVLKLLGRLKNYRNPLVVDADGLNIIAARPEVLSSLPEKTILTPHPGEFSRLSGLDTAEILRRRLEIVPEFARKHKVHLVLKGYRTLIASPEGKVRVNPTGNPGMASGGTGDVLAGLLASEAMQVKDLLQAAVNAVFIHGLSGDLAAEKVGEKSLTATDLIKFLPAAIRFVASGGEDDSEIG</sequence>
<evidence type="ECO:0000256" key="13">
    <source>
        <dbReference type="ARBA" id="ARBA00023268"/>
    </source>
</evidence>
<comment type="catalytic activity">
    <reaction evidence="1 18 19">
        <text>(6R)-NADHX = (6S)-NADHX</text>
        <dbReference type="Rhea" id="RHEA:32215"/>
        <dbReference type="ChEBI" id="CHEBI:64074"/>
        <dbReference type="ChEBI" id="CHEBI:64075"/>
        <dbReference type="EC" id="5.1.99.6"/>
    </reaction>
</comment>
<evidence type="ECO:0000256" key="11">
    <source>
        <dbReference type="ARBA" id="ARBA00023235"/>
    </source>
</evidence>
<comment type="caution">
    <text evidence="22">The sequence shown here is derived from an EMBL/GenBank/DDBJ whole genome shotgun (WGS) entry which is preliminary data.</text>
</comment>
<evidence type="ECO:0000259" key="21">
    <source>
        <dbReference type="PROSITE" id="PS51385"/>
    </source>
</evidence>
<dbReference type="NCBIfam" id="TIGR00196">
    <property type="entry name" value="yjeF_cterm"/>
    <property type="match status" value="1"/>
</dbReference>
<dbReference type="PIRSF" id="PIRSF017184">
    <property type="entry name" value="Nnr"/>
    <property type="match status" value="1"/>
</dbReference>
<comment type="catalytic activity">
    <reaction evidence="2 18 19">
        <text>(6R)-NADPHX = (6S)-NADPHX</text>
        <dbReference type="Rhea" id="RHEA:32227"/>
        <dbReference type="ChEBI" id="CHEBI:64076"/>
        <dbReference type="ChEBI" id="CHEBI:64077"/>
        <dbReference type="EC" id="5.1.99.6"/>
    </reaction>
</comment>
<dbReference type="AlphaFoldDB" id="A0A3E2BLK3"/>
<keyword evidence="13" id="KW-0511">Multifunctional enzyme</keyword>
<feature type="binding site" evidence="18">
    <location>
        <position position="167"/>
    </location>
    <ligand>
        <name>K(+)</name>
        <dbReference type="ChEBI" id="CHEBI:29103"/>
    </ligand>
</feature>
<organism evidence="22 23">
    <name type="scientific">Candidatus Saccharicenans subterraneus</name>
    <dbReference type="NCBI Taxonomy" id="2508984"/>
    <lineage>
        <taxon>Bacteria</taxon>
        <taxon>Candidatus Aminicenantota</taxon>
        <taxon>Candidatus Aminicenantia</taxon>
        <taxon>Candidatus Aminicenantales</taxon>
        <taxon>Candidatus Saccharicenantaceae</taxon>
        <taxon>Candidatus Saccharicenans</taxon>
    </lineage>
</organism>
<comment type="cofactor">
    <cofactor evidence="18 19">
        <name>K(+)</name>
        <dbReference type="ChEBI" id="CHEBI:29103"/>
    </cofactor>
    <text evidence="18 19">Binds 1 potassium ion per subunit.</text>
</comment>
<dbReference type="CDD" id="cd01171">
    <property type="entry name" value="YXKO-related"/>
    <property type="match status" value="1"/>
</dbReference>
<evidence type="ECO:0000256" key="18">
    <source>
        <dbReference type="HAMAP-Rule" id="MF_01966"/>
    </source>
</evidence>